<evidence type="ECO:0000313" key="9">
    <source>
        <dbReference type="EMBL" id="QGU06720.1"/>
    </source>
</evidence>
<evidence type="ECO:0000256" key="2">
    <source>
        <dbReference type="ARBA" id="ARBA00009539"/>
    </source>
</evidence>
<evidence type="ECO:0000259" key="8">
    <source>
        <dbReference type="PROSITE" id="PS51330"/>
    </source>
</evidence>
<dbReference type="GO" id="GO:0046654">
    <property type="term" value="P:tetrahydrofolate biosynthetic process"/>
    <property type="evidence" value="ECO:0007669"/>
    <property type="project" value="UniProtKB-UniPathway"/>
</dbReference>
<name>A0A6B8W9P4_9CORY</name>
<dbReference type="InterPro" id="IPR012259">
    <property type="entry name" value="DHFR"/>
</dbReference>
<evidence type="ECO:0000256" key="6">
    <source>
        <dbReference type="ARBA" id="ARBA00023002"/>
    </source>
</evidence>
<dbReference type="PROSITE" id="PS00075">
    <property type="entry name" value="DHFR_1"/>
    <property type="match status" value="1"/>
</dbReference>
<dbReference type="UniPathway" id="UPA00077">
    <property type="reaction ID" value="UER00158"/>
</dbReference>
<dbReference type="PROSITE" id="PS51330">
    <property type="entry name" value="DHFR_2"/>
    <property type="match status" value="1"/>
</dbReference>
<dbReference type="GO" id="GO:0005829">
    <property type="term" value="C:cytosol"/>
    <property type="evidence" value="ECO:0007669"/>
    <property type="project" value="TreeGrafter"/>
</dbReference>
<dbReference type="Gene3D" id="3.40.430.10">
    <property type="entry name" value="Dihydrofolate Reductase, subunit A"/>
    <property type="match status" value="1"/>
</dbReference>
<dbReference type="GO" id="GO:0004146">
    <property type="term" value="F:dihydrofolate reductase activity"/>
    <property type="evidence" value="ECO:0007669"/>
    <property type="project" value="UniProtKB-EC"/>
</dbReference>
<evidence type="ECO:0000313" key="10">
    <source>
        <dbReference type="Proteomes" id="UP000424462"/>
    </source>
</evidence>
<organism evidence="9 10">
    <name type="scientific">Corynebacterium occultum</name>
    <dbReference type="NCBI Taxonomy" id="2675219"/>
    <lineage>
        <taxon>Bacteria</taxon>
        <taxon>Bacillati</taxon>
        <taxon>Actinomycetota</taxon>
        <taxon>Actinomycetes</taxon>
        <taxon>Mycobacteriales</taxon>
        <taxon>Corynebacteriaceae</taxon>
        <taxon>Corynebacterium</taxon>
    </lineage>
</organism>
<dbReference type="EC" id="1.5.1.3" evidence="3"/>
<keyword evidence="10" id="KW-1185">Reference proteome</keyword>
<dbReference type="RefSeq" id="WP_156230300.1">
    <property type="nucleotide sequence ID" value="NZ_CP046455.1"/>
</dbReference>
<evidence type="ECO:0000256" key="4">
    <source>
        <dbReference type="ARBA" id="ARBA00022563"/>
    </source>
</evidence>
<keyword evidence="4" id="KW-0554">One-carbon metabolism</keyword>
<comment type="pathway">
    <text evidence="1">Cofactor biosynthesis; tetrahydrofolate biosynthesis; 5,6,7,8-tetrahydrofolate from 7,8-dihydrofolate: step 1/1.</text>
</comment>
<dbReference type="Proteomes" id="UP000424462">
    <property type="component" value="Chromosome"/>
</dbReference>
<dbReference type="GO" id="GO:0006730">
    <property type="term" value="P:one-carbon metabolic process"/>
    <property type="evidence" value="ECO:0007669"/>
    <property type="project" value="UniProtKB-KW"/>
</dbReference>
<proteinExistence type="inferred from homology"/>
<accession>A0A6B8W9P4</accession>
<dbReference type="PANTHER" id="PTHR48069:SF3">
    <property type="entry name" value="DIHYDROFOLATE REDUCTASE"/>
    <property type="match status" value="1"/>
</dbReference>
<dbReference type="InterPro" id="IPR024072">
    <property type="entry name" value="DHFR-like_dom_sf"/>
</dbReference>
<evidence type="ECO:0000256" key="3">
    <source>
        <dbReference type="ARBA" id="ARBA00012856"/>
    </source>
</evidence>
<comment type="similarity">
    <text evidence="2 7">Belongs to the dihydrofolate reductase family.</text>
</comment>
<evidence type="ECO:0000256" key="1">
    <source>
        <dbReference type="ARBA" id="ARBA00004903"/>
    </source>
</evidence>
<dbReference type="GO" id="GO:0046655">
    <property type="term" value="P:folic acid metabolic process"/>
    <property type="evidence" value="ECO:0007669"/>
    <property type="project" value="TreeGrafter"/>
</dbReference>
<dbReference type="Pfam" id="PF00186">
    <property type="entry name" value="DHFR_1"/>
    <property type="match status" value="1"/>
</dbReference>
<gene>
    <name evidence="9" type="primary">folA</name>
    <name evidence="9" type="ORF">COCCU_03860</name>
</gene>
<dbReference type="GO" id="GO:0050661">
    <property type="term" value="F:NADP binding"/>
    <property type="evidence" value="ECO:0007669"/>
    <property type="project" value="InterPro"/>
</dbReference>
<dbReference type="GO" id="GO:0046452">
    <property type="term" value="P:dihydrofolate metabolic process"/>
    <property type="evidence" value="ECO:0007669"/>
    <property type="project" value="TreeGrafter"/>
</dbReference>
<dbReference type="InterPro" id="IPR017925">
    <property type="entry name" value="DHFR_CS"/>
</dbReference>
<keyword evidence="5" id="KW-0521">NADP</keyword>
<keyword evidence="6 9" id="KW-0560">Oxidoreductase</keyword>
<dbReference type="CDD" id="cd00209">
    <property type="entry name" value="DHFR"/>
    <property type="match status" value="1"/>
</dbReference>
<protein>
    <recommendedName>
        <fullName evidence="3">dihydrofolate reductase</fullName>
        <ecNumber evidence="3">1.5.1.3</ecNumber>
    </recommendedName>
</protein>
<feature type="domain" description="DHFR" evidence="8">
    <location>
        <begin position="1"/>
        <end position="173"/>
    </location>
</feature>
<dbReference type="PANTHER" id="PTHR48069">
    <property type="entry name" value="DIHYDROFOLATE REDUCTASE"/>
    <property type="match status" value="1"/>
</dbReference>
<dbReference type="AlphaFoldDB" id="A0A6B8W9P4"/>
<dbReference type="SUPFAM" id="SSF53597">
    <property type="entry name" value="Dihydrofolate reductase-like"/>
    <property type="match status" value="1"/>
</dbReference>
<reference evidence="9 10" key="1">
    <citation type="submission" date="2019-11" db="EMBL/GenBank/DDBJ databases">
        <title>Complete genome sequence of Corynebacterium kalinowskii 1959, a novel Corynebacterium species isolated from soil of a small paddock in Vilsendorf, Germany.</title>
        <authorList>
            <person name="Schaffert L."/>
            <person name="Ruwe M."/>
            <person name="Milse J."/>
            <person name="Hanuschka K."/>
            <person name="Ortseifen V."/>
            <person name="Droste J."/>
            <person name="Brandt D."/>
            <person name="Schlueter L."/>
            <person name="Kutter Y."/>
            <person name="Vinke S."/>
            <person name="Viehoefer P."/>
            <person name="Jacob L."/>
            <person name="Luebke N.-C."/>
            <person name="Schulte-Berndt E."/>
            <person name="Hain C."/>
            <person name="Linder M."/>
            <person name="Schmidt P."/>
            <person name="Wollenschlaeger L."/>
            <person name="Luttermann T."/>
            <person name="Thieme E."/>
            <person name="Hassa J."/>
            <person name="Haak M."/>
            <person name="Wittchen M."/>
            <person name="Mentz A."/>
            <person name="Persicke M."/>
            <person name="Busche T."/>
            <person name="Ruckert C."/>
        </authorList>
    </citation>
    <scope>NUCLEOTIDE SEQUENCE [LARGE SCALE GENOMIC DNA]</scope>
    <source>
        <strain evidence="9 10">2039</strain>
    </source>
</reference>
<dbReference type="InterPro" id="IPR001796">
    <property type="entry name" value="DHFR_dom"/>
</dbReference>
<dbReference type="PRINTS" id="PR00070">
    <property type="entry name" value="DHFR"/>
</dbReference>
<dbReference type="KEGG" id="cok:COCCU_03860"/>
<evidence type="ECO:0000256" key="7">
    <source>
        <dbReference type="RuleBase" id="RU004474"/>
    </source>
</evidence>
<evidence type="ECO:0000256" key="5">
    <source>
        <dbReference type="ARBA" id="ARBA00022857"/>
    </source>
</evidence>
<dbReference type="EMBL" id="CP046455">
    <property type="protein sequence ID" value="QGU06720.1"/>
    <property type="molecule type" value="Genomic_DNA"/>
</dbReference>
<sequence length="176" mass="19390">MRGSIWAQSRDGVIGDGLDMPWHIPEDLAHFKDITLKHPVIMGRRTWESLPERFRPLPGRENLILSSRPPGQWSAGAEVITAVPPLEDAWIMGGGSVYAATLDDVSVLEVTIIDKELRGLLGDAAVLAPEIPADFEVVSDTGWLTSAAGKLKVEDDHNDEGTGVRYRFQRHERKTG</sequence>